<organism evidence="14 15">
    <name type="scientific">Aldrovandia affinis</name>
    <dbReference type="NCBI Taxonomy" id="143900"/>
    <lineage>
        <taxon>Eukaryota</taxon>
        <taxon>Metazoa</taxon>
        <taxon>Chordata</taxon>
        <taxon>Craniata</taxon>
        <taxon>Vertebrata</taxon>
        <taxon>Euteleostomi</taxon>
        <taxon>Actinopterygii</taxon>
        <taxon>Neopterygii</taxon>
        <taxon>Teleostei</taxon>
        <taxon>Notacanthiformes</taxon>
        <taxon>Halosauridae</taxon>
        <taxon>Aldrovandia</taxon>
    </lineage>
</organism>
<evidence type="ECO:0000256" key="1">
    <source>
        <dbReference type="ARBA" id="ARBA00004167"/>
    </source>
</evidence>
<dbReference type="SMART" id="SM00202">
    <property type="entry name" value="SR"/>
    <property type="match status" value="3"/>
</dbReference>
<evidence type="ECO:0000313" key="15">
    <source>
        <dbReference type="Proteomes" id="UP001221898"/>
    </source>
</evidence>
<dbReference type="SUPFAM" id="SSF56487">
    <property type="entry name" value="SRCR-like"/>
    <property type="match status" value="3"/>
</dbReference>
<feature type="disulfide bond" evidence="11">
    <location>
        <begin position="176"/>
        <end position="186"/>
    </location>
</feature>
<evidence type="ECO:0000256" key="3">
    <source>
        <dbReference type="ARBA" id="ARBA00022525"/>
    </source>
</evidence>
<name>A0AAD7VYG0_9TELE</name>
<feature type="non-terminal residue" evidence="14">
    <location>
        <position position="1"/>
    </location>
</feature>
<evidence type="ECO:0000256" key="9">
    <source>
        <dbReference type="ARBA" id="ARBA00023157"/>
    </source>
</evidence>
<comment type="subcellular location">
    <subcellularLocation>
        <location evidence="1">Membrane</location>
        <topology evidence="1">Single-pass membrane protein</topology>
    </subcellularLocation>
    <subcellularLocation>
        <location evidence="2">Secreted</location>
    </subcellularLocation>
</comment>
<gene>
    <name evidence="14" type="ORF">AAFF_G00401910</name>
</gene>
<protein>
    <recommendedName>
        <fullName evidence="13">SRCR domain-containing protein</fullName>
    </recommendedName>
</protein>
<evidence type="ECO:0000313" key="14">
    <source>
        <dbReference type="EMBL" id="KAJ8362012.1"/>
    </source>
</evidence>
<accession>A0AAD7VYG0</accession>
<comment type="caution">
    <text evidence="11">Lacks conserved residue(s) required for the propagation of feature annotation.</text>
</comment>
<evidence type="ECO:0000256" key="6">
    <source>
        <dbReference type="ARBA" id="ARBA00022737"/>
    </source>
</evidence>
<keyword evidence="4" id="KW-0812">Transmembrane</keyword>
<keyword evidence="7" id="KW-1133">Transmembrane helix</keyword>
<keyword evidence="15" id="KW-1185">Reference proteome</keyword>
<sequence length="292" mass="31458">MERCLFFLSLSSLLLLSTASSGYVRLKDGGSPCAGRVEVNHEGEWRTVCGAGWTESDAKLVCRELGCGTAVEVQPYPYSGSGFHKNGPYRTCSDYPYGFEVQCSGGVRLVGGAHLCDGRVEVHDGRSWQTVCDADFDQQDAEVVCRELGCGAPAEVRGAAAFGRGEGSVWSKELQCRGHESQIFFCPTSPTQKQNCSHENDVGLVCSGSGYVRLKDGGSPCAGRVEVNHGGEWRTVCGAGWTESDAKVMCRELGCGTAVELRPYPYSGSGFHKNGPYRTCSDYPYGFEVQCS</sequence>
<dbReference type="GO" id="GO:0031638">
    <property type="term" value="P:zymogen activation"/>
    <property type="evidence" value="ECO:0007669"/>
    <property type="project" value="TreeGrafter"/>
</dbReference>
<comment type="caution">
    <text evidence="14">The sequence shown here is derived from an EMBL/GenBank/DDBJ whole genome shotgun (WGS) entry which is preliminary data.</text>
</comment>
<evidence type="ECO:0000256" key="2">
    <source>
        <dbReference type="ARBA" id="ARBA00004613"/>
    </source>
</evidence>
<dbReference type="GO" id="GO:0004252">
    <property type="term" value="F:serine-type endopeptidase activity"/>
    <property type="evidence" value="ECO:0007669"/>
    <property type="project" value="TreeGrafter"/>
</dbReference>
<dbReference type="Proteomes" id="UP001221898">
    <property type="component" value="Unassembled WGS sequence"/>
</dbReference>
<evidence type="ECO:0000259" key="13">
    <source>
        <dbReference type="PROSITE" id="PS50287"/>
    </source>
</evidence>
<evidence type="ECO:0000256" key="11">
    <source>
        <dbReference type="PROSITE-ProRule" id="PRU00196"/>
    </source>
</evidence>
<evidence type="ECO:0000256" key="8">
    <source>
        <dbReference type="ARBA" id="ARBA00023136"/>
    </source>
</evidence>
<feature type="disulfide bond" evidence="11">
    <location>
        <begin position="145"/>
        <end position="206"/>
    </location>
</feature>
<dbReference type="GO" id="GO:0005615">
    <property type="term" value="C:extracellular space"/>
    <property type="evidence" value="ECO:0007669"/>
    <property type="project" value="TreeGrafter"/>
</dbReference>
<feature type="signal peptide" evidence="12">
    <location>
        <begin position="1"/>
        <end position="21"/>
    </location>
</feature>
<dbReference type="AlphaFoldDB" id="A0AAD7VYG0"/>
<dbReference type="GO" id="GO:0005886">
    <property type="term" value="C:plasma membrane"/>
    <property type="evidence" value="ECO:0007669"/>
    <property type="project" value="TreeGrafter"/>
</dbReference>
<evidence type="ECO:0000256" key="12">
    <source>
        <dbReference type="SAM" id="SignalP"/>
    </source>
</evidence>
<keyword evidence="3" id="KW-0964">Secreted</keyword>
<keyword evidence="9 11" id="KW-1015">Disulfide bond</keyword>
<keyword evidence="5 12" id="KW-0732">Signal</keyword>
<evidence type="ECO:0000256" key="5">
    <source>
        <dbReference type="ARBA" id="ARBA00022729"/>
    </source>
</evidence>
<dbReference type="Pfam" id="PF00530">
    <property type="entry name" value="SRCR"/>
    <property type="match status" value="3"/>
</dbReference>
<dbReference type="EMBL" id="JAINUG010000797">
    <property type="protein sequence ID" value="KAJ8362012.1"/>
    <property type="molecule type" value="Genomic_DNA"/>
</dbReference>
<dbReference type="InterPro" id="IPR036772">
    <property type="entry name" value="SRCR-like_dom_sf"/>
</dbReference>
<dbReference type="PANTHER" id="PTHR48071:SF15">
    <property type="entry name" value="SRCR DOMAIN-CONTAINING PROTEIN"/>
    <property type="match status" value="1"/>
</dbReference>
<evidence type="ECO:0000256" key="4">
    <source>
        <dbReference type="ARBA" id="ARBA00022692"/>
    </source>
</evidence>
<dbReference type="PANTHER" id="PTHR48071">
    <property type="entry name" value="SRCR DOMAIN-CONTAINING PROTEIN"/>
    <property type="match status" value="1"/>
</dbReference>
<feature type="domain" description="SRCR" evidence="13">
    <location>
        <begin position="24"/>
        <end position="105"/>
    </location>
</feature>
<dbReference type="Gene3D" id="3.10.250.10">
    <property type="entry name" value="SRCR-like domain"/>
    <property type="match status" value="3"/>
</dbReference>
<keyword evidence="6" id="KW-0677">Repeat</keyword>
<feature type="domain" description="SRCR" evidence="13">
    <location>
        <begin position="212"/>
        <end position="292"/>
    </location>
</feature>
<dbReference type="InterPro" id="IPR001190">
    <property type="entry name" value="SRCR"/>
</dbReference>
<feature type="disulfide bond" evidence="11">
    <location>
        <begin position="132"/>
        <end position="196"/>
    </location>
</feature>
<proteinExistence type="predicted"/>
<keyword evidence="8" id="KW-0472">Membrane</keyword>
<dbReference type="PROSITE" id="PS50287">
    <property type="entry name" value="SRCR_2"/>
    <property type="match status" value="3"/>
</dbReference>
<keyword evidence="10" id="KW-0325">Glycoprotein</keyword>
<dbReference type="FunFam" id="3.10.250.10:FF:000013">
    <property type="entry name" value="CD163 molecule like 1"/>
    <property type="match status" value="1"/>
</dbReference>
<feature type="chain" id="PRO_5042178326" description="SRCR domain-containing protein" evidence="12">
    <location>
        <begin position="22"/>
        <end position="292"/>
    </location>
</feature>
<dbReference type="FunFam" id="3.10.250.10:FF:000016">
    <property type="entry name" value="Scavenger receptor cysteine-rich protein type 12"/>
    <property type="match status" value="2"/>
</dbReference>
<evidence type="ECO:0000256" key="7">
    <source>
        <dbReference type="ARBA" id="ARBA00022989"/>
    </source>
</evidence>
<dbReference type="PRINTS" id="PR00258">
    <property type="entry name" value="SPERACTRCPTR"/>
</dbReference>
<evidence type="ECO:0000256" key="10">
    <source>
        <dbReference type="ARBA" id="ARBA00023180"/>
    </source>
</evidence>
<reference evidence="14" key="1">
    <citation type="journal article" date="2023" name="Science">
        <title>Genome structures resolve the early diversification of teleost fishes.</title>
        <authorList>
            <person name="Parey E."/>
            <person name="Louis A."/>
            <person name="Montfort J."/>
            <person name="Bouchez O."/>
            <person name="Roques C."/>
            <person name="Iampietro C."/>
            <person name="Lluch J."/>
            <person name="Castinel A."/>
            <person name="Donnadieu C."/>
            <person name="Desvignes T."/>
            <person name="Floi Bucao C."/>
            <person name="Jouanno E."/>
            <person name="Wen M."/>
            <person name="Mejri S."/>
            <person name="Dirks R."/>
            <person name="Jansen H."/>
            <person name="Henkel C."/>
            <person name="Chen W.J."/>
            <person name="Zahm M."/>
            <person name="Cabau C."/>
            <person name="Klopp C."/>
            <person name="Thompson A.W."/>
            <person name="Robinson-Rechavi M."/>
            <person name="Braasch I."/>
            <person name="Lecointre G."/>
            <person name="Bobe J."/>
            <person name="Postlethwait J.H."/>
            <person name="Berthelot C."/>
            <person name="Roest Crollius H."/>
            <person name="Guiguen Y."/>
        </authorList>
    </citation>
    <scope>NUCLEOTIDE SEQUENCE</scope>
    <source>
        <strain evidence="14">NC1722</strain>
    </source>
</reference>
<feature type="domain" description="SRCR" evidence="13">
    <location>
        <begin position="107"/>
        <end position="207"/>
    </location>
</feature>